<gene>
    <name evidence="9" type="ORF">AWW66_15005</name>
</gene>
<protein>
    <submittedName>
        <fullName evidence="9">Serine protease</fullName>
    </submittedName>
</protein>
<reference evidence="9 10" key="1">
    <citation type="submission" date="2016-01" db="EMBL/GenBank/DDBJ databases">
        <title>Whole genome sequence and analysis of Micromonospora rosaria DSM 803, which can produce antibacterial substance rosamicin.</title>
        <authorList>
            <person name="Yang H."/>
            <person name="He X."/>
            <person name="Zhu D."/>
        </authorList>
    </citation>
    <scope>NUCLEOTIDE SEQUENCE [LARGE SCALE GENOMIC DNA]</scope>
    <source>
        <strain evidence="9 10">DSM 803</strain>
    </source>
</reference>
<dbReference type="Gene3D" id="3.40.50.200">
    <property type="entry name" value="Peptidase S8/S53 domain"/>
    <property type="match status" value="1"/>
</dbReference>
<dbReference type="InterPro" id="IPR000209">
    <property type="entry name" value="Peptidase_S8/S53_dom"/>
</dbReference>
<dbReference type="InterPro" id="IPR006311">
    <property type="entry name" value="TAT_signal"/>
</dbReference>
<dbReference type="PROSITE" id="PS51318">
    <property type="entry name" value="TAT"/>
    <property type="match status" value="1"/>
</dbReference>
<dbReference type="SUPFAM" id="SSF54897">
    <property type="entry name" value="Protease propeptides/inhibitors"/>
    <property type="match status" value="1"/>
</dbReference>
<evidence type="ECO:0000256" key="6">
    <source>
        <dbReference type="SAM" id="SignalP"/>
    </source>
</evidence>
<dbReference type="FunFam" id="3.40.50.200:FF:000014">
    <property type="entry name" value="Proteinase K"/>
    <property type="match status" value="1"/>
</dbReference>
<dbReference type="InterPro" id="IPR036852">
    <property type="entry name" value="Peptidase_S8/S53_dom_sf"/>
</dbReference>
<dbReference type="InterPro" id="IPR034193">
    <property type="entry name" value="PCSK9_ProteinaseK-like"/>
</dbReference>
<dbReference type="Pfam" id="PF05922">
    <property type="entry name" value="Inhibitor_I9"/>
    <property type="match status" value="1"/>
</dbReference>
<dbReference type="InterPro" id="IPR023827">
    <property type="entry name" value="Peptidase_S8_Asp-AS"/>
</dbReference>
<feature type="active site" description="Charge relay system" evidence="5">
    <location>
        <position position="178"/>
    </location>
</feature>
<feature type="active site" description="Charge relay system" evidence="5">
    <location>
        <position position="370"/>
    </location>
</feature>
<evidence type="ECO:0000256" key="2">
    <source>
        <dbReference type="ARBA" id="ARBA00022670"/>
    </source>
</evidence>
<dbReference type="GO" id="GO:0004252">
    <property type="term" value="F:serine-type endopeptidase activity"/>
    <property type="evidence" value="ECO:0007669"/>
    <property type="project" value="UniProtKB-UniRule"/>
</dbReference>
<dbReference type="Pfam" id="PF00082">
    <property type="entry name" value="Peptidase_S8"/>
    <property type="match status" value="1"/>
</dbReference>
<comment type="caution">
    <text evidence="9">The sequence shown here is derived from an EMBL/GenBank/DDBJ whole genome shotgun (WGS) entry which is preliminary data.</text>
</comment>
<comment type="similarity">
    <text evidence="1 5">Belongs to the peptidase S8 family.</text>
</comment>
<dbReference type="InterPro" id="IPR037045">
    <property type="entry name" value="S8pro/Inhibitor_I9_sf"/>
</dbReference>
<sequence>MDVPRRFFLPAPRRGGRRAVVALLATGALLAAGAPAPAASAHRAEAPAAVIPGGEDAAVRPGSYVVVLRDEAVGGRVGTRQAAVSTLAGDLAGRFGTTPDRVWGDVLNGFSVRTSEAVARRLADHPAVAHVERDQALELTSTQQNAPWNLDRLDAPTGLSTTYTYVSEGYPVRAYVVDTGIHVSHVEFGGQAYHGYDALDGSLPAEDCTGHGTHAAATIGGTTYGVAKDVVLVAVKVAGDCAVPSTPSTVSVLIDALNWIAADHQPWDPPAVANLGLMVGLSSAVNTAVANLVADGVTVTVPAGNSNANACNSSPASVPTALTVGATQMNDSRASFSNWGPCLDIFAPGVNVVSATYLSTTATTPLSGTSQASAHVAGMAARVLSNNPAWTPAQVAGYLTGVANPVVTNPGSGSPNRLLYLSPLL</sequence>
<dbReference type="Gene3D" id="3.30.70.80">
    <property type="entry name" value="Peptidase S8 propeptide/proteinase inhibitor I9"/>
    <property type="match status" value="1"/>
</dbReference>
<dbReference type="Proteomes" id="UP000070620">
    <property type="component" value="Unassembled WGS sequence"/>
</dbReference>
<dbReference type="PANTHER" id="PTHR43806:SF11">
    <property type="entry name" value="CEREVISIN-RELATED"/>
    <property type="match status" value="1"/>
</dbReference>
<organism evidence="9 10">
    <name type="scientific">Micromonospora rosaria</name>
    <dbReference type="NCBI Taxonomy" id="47874"/>
    <lineage>
        <taxon>Bacteria</taxon>
        <taxon>Bacillati</taxon>
        <taxon>Actinomycetota</taxon>
        <taxon>Actinomycetes</taxon>
        <taxon>Micromonosporales</taxon>
        <taxon>Micromonosporaceae</taxon>
        <taxon>Micromonospora</taxon>
    </lineage>
</organism>
<dbReference type="InterPro" id="IPR050131">
    <property type="entry name" value="Peptidase_S8_subtilisin-like"/>
</dbReference>
<proteinExistence type="inferred from homology"/>
<evidence type="ECO:0000259" key="7">
    <source>
        <dbReference type="Pfam" id="PF00082"/>
    </source>
</evidence>
<keyword evidence="6" id="KW-0732">Signal</keyword>
<evidence type="ECO:0000256" key="1">
    <source>
        <dbReference type="ARBA" id="ARBA00011073"/>
    </source>
</evidence>
<dbReference type="PANTHER" id="PTHR43806">
    <property type="entry name" value="PEPTIDASE S8"/>
    <property type="match status" value="1"/>
</dbReference>
<dbReference type="SUPFAM" id="SSF52743">
    <property type="entry name" value="Subtilisin-like"/>
    <property type="match status" value="1"/>
</dbReference>
<name>A0A136PRT3_9ACTN</name>
<dbReference type="CDD" id="cd04077">
    <property type="entry name" value="Peptidases_S8_PCSK9_ProteinaseK_like"/>
    <property type="match status" value="1"/>
</dbReference>
<evidence type="ECO:0000256" key="5">
    <source>
        <dbReference type="PROSITE-ProRule" id="PRU01240"/>
    </source>
</evidence>
<feature type="domain" description="Inhibitor I9" evidence="8">
    <location>
        <begin position="64"/>
        <end position="139"/>
    </location>
</feature>
<feature type="signal peptide" evidence="6">
    <location>
        <begin position="1"/>
        <end position="38"/>
    </location>
</feature>
<dbReference type="PROSITE" id="PS51892">
    <property type="entry name" value="SUBTILASE"/>
    <property type="match status" value="1"/>
</dbReference>
<keyword evidence="3 5" id="KW-0378">Hydrolase</keyword>
<dbReference type="RefSeq" id="WP_067365931.1">
    <property type="nucleotide sequence ID" value="NZ_JBIUBN010000020.1"/>
</dbReference>
<evidence type="ECO:0000256" key="4">
    <source>
        <dbReference type="ARBA" id="ARBA00022825"/>
    </source>
</evidence>
<evidence type="ECO:0000313" key="10">
    <source>
        <dbReference type="Proteomes" id="UP000070620"/>
    </source>
</evidence>
<dbReference type="GO" id="GO:0006508">
    <property type="term" value="P:proteolysis"/>
    <property type="evidence" value="ECO:0007669"/>
    <property type="project" value="UniProtKB-KW"/>
</dbReference>
<feature type="domain" description="Peptidase S8/S53" evidence="7">
    <location>
        <begin position="176"/>
        <end position="403"/>
    </location>
</feature>
<feature type="chain" id="PRO_5007478314" evidence="6">
    <location>
        <begin position="39"/>
        <end position="425"/>
    </location>
</feature>
<dbReference type="AlphaFoldDB" id="A0A136PRT3"/>
<dbReference type="InterPro" id="IPR015500">
    <property type="entry name" value="Peptidase_S8_subtilisin-rel"/>
</dbReference>
<evidence type="ECO:0000259" key="8">
    <source>
        <dbReference type="Pfam" id="PF05922"/>
    </source>
</evidence>
<keyword evidence="4 5" id="KW-0720">Serine protease</keyword>
<dbReference type="PRINTS" id="PR00723">
    <property type="entry name" value="SUBTILISIN"/>
</dbReference>
<accession>A0A136PRT3</accession>
<keyword evidence="10" id="KW-1185">Reference proteome</keyword>
<keyword evidence="2 5" id="KW-0645">Protease</keyword>
<feature type="active site" description="Charge relay system" evidence="5">
    <location>
        <position position="211"/>
    </location>
</feature>
<dbReference type="GO" id="GO:0005615">
    <property type="term" value="C:extracellular space"/>
    <property type="evidence" value="ECO:0007669"/>
    <property type="project" value="TreeGrafter"/>
</dbReference>
<dbReference type="PROSITE" id="PS00136">
    <property type="entry name" value="SUBTILASE_ASP"/>
    <property type="match status" value="1"/>
</dbReference>
<evidence type="ECO:0000313" key="9">
    <source>
        <dbReference type="EMBL" id="KXK61153.1"/>
    </source>
</evidence>
<dbReference type="InterPro" id="IPR010259">
    <property type="entry name" value="S8pro/Inhibitor_I9"/>
</dbReference>
<dbReference type="OrthoDB" id="3401803at2"/>
<dbReference type="EMBL" id="LRQV01000048">
    <property type="protein sequence ID" value="KXK61153.1"/>
    <property type="molecule type" value="Genomic_DNA"/>
</dbReference>
<evidence type="ECO:0000256" key="3">
    <source>
        <dbReference type="ARBA" id="ARBA00022801"/>
    </source>
</evidence>